<dbReference type="PANTHER" id="PTHR21310:SF15">
    <property type="entry name" value="AMINOGLYCOSIDE PHOSPHOTRANSFERASE DOMAIN-CONTAINING PROTEIN"/>
    <property type="match status" value="1"/>
</dbReference>
<reference evidence="3" key="1">
    <citation type="submission" date="2020-02" db="EMBL/GenBank/DDBJ databases">
        <authorList>
            <person name="Palmer J.M."/>
        </authorList>
    </citation>
    <scope>NUCLEOTIDE SEQUENCE</scope>
    <source>
        <strain evidence="3">EPUS1.4</strain>
        <tissue evidence="3">Thallus</tissue>
    </source>
</reference>
<dbReference type="PANTHER" id="PTHR21310">
    <property type="entry name" value="AMINOGLYCOSIDE PHOSPHOTRANSFERASE-RELATED-RELATED"/>
    <property type="match status" value="1"/>
</dbReference>
<organism evidence="3 4">
    <name type="scientific">Endocarpon pusillum</name>
    <dbReference type="NCBI Taxonomy" id="364733"/>
    <lineage>
        <taxon>Eukaryota</taxon>
        <taxon>Fungi</taxon>
        <taxon>Dikarya</taxon>
        <taxon>Ascomycota</taxon>
        <taxon>Pezizomycotina</taxon>
        <taxon>Eurotiomycetes</taxon>
        <taxon>Chaetothyriomycetidae</taxon>
        <taxon>Verrucariales</taxon>
        <taxon>Verrucariaceae</taxon>
        <taxon>Endocarpon</taxon>
    </lineage>
</organism>
<dbReference type="SUPFAM" id="SSF56112">
    <property type="entry name" value="Protein kinase-like (PK-like)"/>
    <property type="match status" value="1"/>
</dbReference>
<dbReference type="OrthoDB" id="10003767at2759"/>
<accession>A0A8H7AS72</accession>
<dbReference type="Proteomes" id="UP000606974">
    <property type="component" value="Unassembled WGS sequence"/>
</dbReference>
<dbReference type="InterPro" id="IPR011009">
    <property type="entry name" value="Kinase-like_dom_sf"/>
</dbReference>
<dbReference type="EMBL" id="JAACFV010000033">
    <property type="protein sequence ID" value="KAF7510185.1"/>
    <property type="molecule type" value="Genomic_DNA"/>
</dbReference>
<evidence type="ECO:0000259" key="2">
    <source>
        <dbReference type="Pfam" id="PF01636"/>
    </source>
</evidence>
<protein>
    <recommendedName>
        <fullName evidence="2">Aminoglycoside phosphotransferase domain-containing protein</fullName>
    </recommendedName>
</protein>
<feature type="domain" description="Aminoglycoside phosphotransferase" evidence="2">
    <location>
        <begin position="116"/>
        <end position="262"/>
    </location>
</feature>
<sequence>MKALAKWQLDRDSVHGQKVEYVLQEADFPFLCWTGVATRQALNAGGGSTSHIPAELLRYSINCGRFATWHEIIVFELQFSDSEPWVATIRLPDESTEPDDIETSMLSEIATMKLLCATTEIPASDLRVTPRTHQQGKIADQLAEYYYQLSHLRFDRIGRLWPGRQLDREVTIIPAHKMGSFRTSLQYLYALRRCQTRAIKVGHSENEQWATAAWIFEQALPSMVVEDHVYGPFPPIHVDLHQNNIFFDKAFNITGIIDWSGAQTVPVERFLAIPELATVVNRREHADGSIPRQVHCGPSCPKIDNTRSVRAGGPTTGGGWREHDMTSSPTLISDLISTPLWKIVYRCTWLSLGAMSYSVHRTKS</sequence>
<evidence type="ECO:0000313" key="4">
    <source>
        <dbReference type="Proteomes" id="UP000606974"/>
    </source>
</evidence>
<proteinExistence type="predicted"/>
<dbReference type="InterPro" id="IPR051678">
    <property type="entry name" value="AGP_Transferase"/>
</dbReference>
<dbReference type="Pfam" id="PF01636">
    <property type="entry name" value="APH"/>
    <property type="match status" value="1"/>
</dbReference>
<dbReference type="AlphaFoldDB" id="A0A8H7AS72"/>
<keyword evidence="4" id="KW-1185">Reference proteome</keyword>
<feature type="region of interest" description="Disordered" evidence="1">
    <location>
        <begin position="305"/>
        <end position="324"/>
    </location>
</feature>
<gene>
    <name evidence="3" type="ORF">GJ744_007084</name>
</gene>
<name>A0A8H7AS72_9EURO</name>
<dbReference type="InterPro" id="IPR002575">
    <property type="entry name" value="Aminoglycoside_PTrfase"/>
</dbReference>
<evidence type="ECO:0000313" key="3">
    <source>
        <dbReference type="EMBL" id="KAF7510185.1"/>
    </source>
</evidence>
<evidence type="ECO:0000256" key="1">
    <source>
        <dbReference type="SAM" id="MobiDB-lite"/>
    </source>
</evidence>
<dbReference type="Gene3D" id="3.90.1200.10">
    <property type="match status" value="1"/>
</dbReference>
<comment type="caution">
    <text evidence="3">The sequence shown here is derived from an EMBL/GenBank/DDBJ whole genome shotgun (WGS) entry which is preliminary data.</text>
</comment>